<dbReference type="OrthoDB" id="278331at2"/>
<dbReference type="STRING" id="313628.LNTAR_18485"/>
<evidence type="ECO:0008006" key="4">
    <source>
        <dbReference type="Google" id="ProtNLM"/>
    </source>
</evidence>
<feature type="signal peptide" evidence="1">
    <location>
        <begin position="1"/>
        <end position="19"/>
    </location>
</feature>
<feature type="chain" id="PRO_5002694584" description="Curli production assembly/transport component CsgG" evidence="1">
    <location>
        <begin position="20"/>
        <end position="324"/>
    </location>
</feature>
<dbReference type="InterPro" id="IPR005534">
    <property type="entry name" value="Curli_assmbl/transp-comp_CsgG"/>
</dbReference>
<dbReference type="eggNOG" id="ENOG5032TPJ">
    <property type="taxonomic scope" value="Bacteria"/>
</dbReference>
<dbReference type="Proteomes" id="UP000004947">
    <property type="component" value="Unassembled WGS sequence"/>
</dbReference>
<dbReference type="EMBL" id="ABCK01000014">
    <property type="protein sequence ID" value="EDM26662.1"/>
    <property type="molecule type" value="Genomic_DNA"/>
</dbReference>
<name>A6DNK3_9BACT</name>
<dbReference type="AlphaFoldDB" id="A6DNK3"/>
<sequence length="324" mass="35771">MKQLIMLFLLMPSLLFAYADKKVVSIINVDVSKKISASAAGEIEELLNAFLSTNDQLLVVERKKIEDLLKEQASSEAGFMDEENRVKVQKLYGVKYFVTAKLFSVGTKMYLTTNVIDVETSEKSTLIAKGSTRGNYSDLADVAGMKLVNKINEMSKKVVVDKSADPRDVLKAKFKGQELPKVAVFIEEQHVAQAIIDPAAQTELMDIMKQAGFVVKEYKSSIKSDLFEDGIKEVKADLKDIDIIILGEGVSQFALRRGELVSCKARLEMKALQKDNEKVLAIKSISTSGVDVSEAIAGKEALQNAANKLAVDFLSEMMETWKGK</sequence>
<comment type="caution">
    <text evidence="2">The sequence shown here is derived from an EMBL/GenBank/DDBJ whole genome shotgun (WGS) entry which is preliminary data.</text>
</comment>
<evidence type="ECO:0000313" key="3">
    <source>
        <dbReference type="Proteomes" id="UP000004947"/>
    </source>
</evidence>
<keyword evidence="3" id="KW-1185">Reference proteome</keyword>
<dbReference type="Pfam" id="PF03783">
    <property type="entry name" value="CsgG"/>
    <property type="match status" value="1"/>
</dbReference>
<evidence type="ECO:0000313" key="2">
    <source>
        <dbReference type="EMBL" id="EDM26662.1"/>
    </source>
</evidence>
<protein>
    <recommendedName>
        <fullName evidence="4">Curli production assembly/transport component CsgG</fullName>
    </recommendedName>
</protein>
<gene>
    <name evidence="2" type="ORF">LNTAR_18485</name>
</gene>
<evidence type="ECO:0000256" key="1">
    <source>
        <dbReference type="SAM" id="SignalP"/>
    </source>
</evidence>
<accession>A6DNK3</accession>
<reference evidence="2 3" key="1">
    <citation type="journal article" date="2010" name="J. Bacteriol.">
        <title>Genome sequence of Lentisphaera araneosa HTCC2155T, the type species of the order Lentisphaerales in the phylum Lentisphaerae.</title>
        <authorList>
            <person name="Thrash J.C."/>
            <person name="Cho J.C."/>
            <person name="Vergin K.L."/>
            <person name="Morris R.M."/>
            <person name="Giovannoni S.J."/>
        </authorList>
    </citation>
    <scope>NUCLEOTIDE SEQUENCE [LARGE SCALE GENOMIC DNA]</scope>
    <source>
        <strain evidence="2 3">HTCC2155</strain>
    </source>
</reference>
<dbReference type="RefSeq" id="WP_007279441.1">
    <property type="nucleotide sequence ID" value="NZ_ABCK01000014.1"/>
</dbReference>
<dbReference type="GO" id="GO:0030288">
    <property type="term" value="C:outer membrane-bounded periplasmic space"/>
    <property type="evidence" value="ECO:0007669"/>
    <property type="project" value="InterPro"/>
</dbReference>
<proteinExistence type="predicted"/>
<organism evidence="2 3">
    <name type="scientific">Lentisphaera araneosa HTCC2155</name>
    <dbReference type="NCBI Taxonomy" id="313628"/>
    <lineage>
        <taxon>Bacteria</taxon>
        <taxon>Pseudomonadati</taxon>
        <taxon>Lentisphaerota</taxon>
        <taxon>Lentisphaeria</taxon>
        <taxon>Lentisphaerales</taxon>
        <taxon>Lentisphaeraceae</taxon>
        <taxon>Lentisphaera</taxon>
    </lineage>
</organism>
<dbReference type="Gene3D" id="3.40.50.10610">
    <property type="entry name" value="ABC-type transport auxiliary lipoprotein component"/>
    <property type="match status" value="1"/>
</dbReference>
<keyword evidence="1" id="KW-0732">Signal</keyword>